<dbReference type="EMBL" id="VSRR010078384">
    <property type="protein sequence ID" value="MPC88631.1"/>
    <property type="molecule type" value="Genomic_DNA"/>
</dbReference>
<dbReference type="AlphaFoldDB" id="A0A5B7ISR9"/>
<protein>
    <submittedName>
        <fullName evidence="2">Uncharacterized protein</fullName>
    </submittedName>
</protein>
<name>A0A5B7ISR9_PORTR</name>
<dbReference type="Proteomes" id="UP000324222">
    <property type="component" value="Unassembled WGS sequence"/>
</dbReference>
<accession>A0A5B7ISR9</accession>
<evidence type="ECO:0000313" key="2">
    <source>
        <dbReference type="EMBL" id="MPC88631.1"/>
    </source>
</evidence>
<feature type="compositionally biased region" description="Low complexity" evidence="1">
    <location>
        <begin position="11"/>
        <end position="21"/>
    </location>
</feature>
<evidence type="ECO:0000256" key="1">
    <source>
        <dbReference type="SAM" id="MobiDB-lite"/>
    </source>
</evidence>
<feature type="region of interest" description="Disordered" evidence="1">
    <location>
        <begin position="1"/>
        <end position="21"/>
    </location>
</feature>
<evidence type="ECO:0000313" key="3">
    <source>
        <dbReference type="Proteomes" id="UP000324222"/>
    </source>
</evidence>
<reference evidence="2" key="1">
    <citation type="submission" date="2019-05" db="EMBL/GenBank/DDBJ databases">
        <title>Another draft genome of Portunus trituberculatus and its Hox gene families provides insights of decapod evolution.</title>
        <authorList>
            <person name="Jeong J.-H."/>
            <person name="Song I."/>
            <person name="Kim S."/>
            <person name="Choi T."/>
            <person name="Kim D."/>
            <person name="Ryu S."/>
            <person name="Kim W."/>
        </authorList>
    </citation>
    <scope>NUCLEOTIDE SEQUENCE [LARGE SCALE GENOMIC DNA]</scope>
    <source>
        <tissue evidence="2">Muscle</tissue>
    </source>
</reference>
<gene>
    <name evidence="2" type="ORF">E2C01_083547</name>
</gene>
<organism evidence="2 3">
    <name type="scientific">Portunus trituberculatus</name>
    <name type="common">Swimming crab</name>
    <name type="synonym">Neptunus trituberculatus</name>
    <dbReference type="NCBI Taxonomy" id="210409"/>
    <lineage>
        <taxon>Eukaryota</taxon>
        <taxon>Metazoa</taxon>
        <taxon>Ecdysozoa</taxon>
        <taxon>Arthropoda</taxon>
        <taxon>Crustacea</taxon>
        <taxon>Multicrustacea</taxon>
        <taxon>Malacostraca</taxon>
        <taxon>Eumalacostraca</taxon>
        <taxon>Eucarida</taxon>
        <taxon>Decapoda</taxon>
        <taxon>Pleocyemata</taxon>
        <taxon>Brachyura</taxon>
        <taxon>Eubrachyura</taxon>
        <taxon>Portunoidea</taxon>
        <taxon>Portunidae</taxon>
        <taxon>Portuninae</taxon>
        <taxon>Portunus</taxon>
    </lineage>
</organism>
<keyword evidence="3" id="KW-1185">Reference proteome</keyword>
<comment type="caution">
    <text evidence="2">The sequence shown here is derived from an EMBL/GenBank/DDBJ whole genome shotgun (WGS) entry which is preliminary data.</text>
</comment>
<sequence>MSEGQSKLGRSEASSPSSSRVQRRFSAVYAAQECSCPRPSCRGFHMASGSWLWSAQAQLVGVVGGFGGPGIGCNT</sequence>
<proteinExistence type="predicted"/>